<name>A0A1L3MMZ6_9BACI</name>
<dbReference type="PANTHER" id="PTHR39452">
    <property type="entry name" value="CHEY-P PHOSPHATASE CHEX"/>
    <property type="match status" value="1"/>
</dbReference>
<dbReference type="Proteomes" id="UP000181936">
    <property type="component" value="Chromosome"/>
</dbReference>
<dbReference type="InterPro" id="IPR028051">
    <property type="entry name" value="CheX-like_dom"/>
</dbReference>
<dbReference type="InterPro" id="IPR028976">
    <property type="entry name" value="CheC-like_sf"/>
</dbReference>
<keyword evidence="4" id="KW-1185">Reference proteome</keyword>
<organism evidence="3 4">
    <name type="scientific">Bacillus weihaiensis</name>
    <dbReference type="NCBI Taxonomy" id="1547283"/>
    <lineage>
        <taxon>Bacteria</taxon>
        <taxon>Bacillati</taxon>
        <taxon>Bacillota</taxon>
        <taxon>Bacilli</taxon>
        <taxon>Bacillales</taxon>
        <taxon>Bacillaceae</taxon>
        <taxon>Bacillus</taxon>
    </lineage>
</organism>
<evidence type="ECO:0000256" key="1">
    <source>
        <dbReference type="ARBA" id="ARBA00022500"/>
    </source>
</evidence>
<dbReference type="GO" id="GO:0006935">
    <property type="term" value="P:chemotaxis"/>
    <property type="evidence" value="ECO:0007669"/>
    <property type="project" value="UniProtKB-KW"/>
</dbReference>
<accession>A0A1L3MMZ6</accession>
<dbReference type="OrthoDB" id="9788100at2"/>
<dbReference type="RefSeq" id="WP_072578507.1">
    <property type="nucleotide sequence ID" value="NZ_CP016020.1"/>
</dbReference>
<reference evidence="3 4" key="1">
    <citation type="journal article" date="2016" name="Sci. Rep.">
        <title>Complete genome sequence and transcriptomic analysis of a novel marine strain Bacillus weihaiensis reveals the mechanism of brown algae degradation.</title>
        <authorList>
            <person name="Zhu Y."/>
            <person name="Chen P."/>
            <person name="Bao Y."/>
            <person name="Men Y."/>
            <person name="Zeng Y."/>
            <person name="Yang J."/>
            <person name="Sun J."/>
            <person name="Sun Y."/>
        </authorList>
    </citation>
    <scope>NUCLEOTIDE SEQUENCE [LARGE SCALE GENOMIC DNA]</scope>
    <source>
        <strain evidence="3 4">Alg07</strain>
    </source>
</reference>
<dbReference type="PANTHER" id="PTHR39452:SF1">
    <property type="entry name" value="CHEY-P PHOSPHATASE CHEX"/>
    <property type="match status" value="1"/>
</dbReference>
<evidence type="ECO:0000259" key="2">
    <source>
        <dbReference type="Pfam" id="PF13690"/>
    </source>
</evidence>
<dbReference type="AlphaFoldDB" id="A0A1L3MMZ6"/>
<proteinExistence type="predicted"/>
<dbReference type="Gene3D" id="3.40.1550.10">
    <property type="entry name" value="CheC-like"/>
    <property type="match status" value="1"/>
</dbReference>
<keyword evidence="1" id="KW-0145">Chemotaxis</keyword>
<dbReference type="STRING" id="1547283.A9C19_02500"/>
<dbReference type="SUPFAM" id="SSF103039">
    <property type="entry name" value="CheC-like"/>
    <property type="match status" value="1"/>
</dbReference>
<gene>
    <name evidence="3" type="ORF">A9C19_02500</name>
</gene>
<sequence>MTTTISDNFHILQSGVVHALEQVVPLQQKDVKMNPISSEISIQYGVLVGVTGAMKGKILYKGDLSLFRALGEMMFGMALEGDMLKSFTGELGNMISGGLCTYVSTKDIVIDITAPTIMDGNSSISGFKEAYQLSILFDNQEKLYVAILID</sequence>
<protein>
    <recommendedName>
        <fullName evidence="2">Chemotaxis phosphatase CheX-like domain-containing protein</fullName>
    </recommendedName>
</protein>
<dbReference type="KEGG" id="bwh:A9C19_02500"/>
<dbReference type="EMBL" id="CP016020">
    <property type="protein sequence ID" value="APH03719.1"/>
    <property type="molecule type" value="Genomic_DNA"/>
</dbReference>
<dbReference type="Pfam" id="PF13690">
    <property type="entry name" value="CheX"/>
    <property type="match status" value="1"/>
</dbReference>
<feature type="domain" description="Chemotaxis phosphatase CheX-like" evidence="2">
    <location>
        <begin position="45"/>
        <end position="135"/>
    </location>
</feature>
<evidence type="ECO:0000313" key="3">
    <source>
        <dbReference type="EMBL" id="APH03719.1"/>
    </source>
</evidence>
<dbReference type="InterPro" id="IPR038756">
    <property type="entry name" value="CheX-like"/>
</dbReference>
<dbReference type="CDD" id="cd17906">
    <property type="entry name" value="CheX"/>
    <property type="match status" value="1"/>
</dbReference>
<evidence type="ECO:0000313" key="4">
    <source>
        <dbReference type="Proteomes" id="UP000181936"/>
    </source>
</evidence>